<dbReference type="SMART" id="SM00906">
    <property type="entry name" value="Fungal_trans"/>
    <property type="match status" value="1"/>
</dbReference>
<dbReference type="InterPro" id="IPR007219">
    <property type="entry name" value="XnlR_reg_dom"/>
</dbReference>
<dbReference type="PANTHER" id="PTHR46910">
    <property type="entry name" value="TRANSCRIPTION FACTOR PDR1"/>
    <property type="match status" value="1"/>
</dbReference>
<reference evidence="5 6" key="1">
    <citation type="journal article" date="2012" name="PLoS Pathog.">
        <title>Diverse lifestyles and strategies of plant pathogenesis encoded in the genomes of eighteen Dothideomycetes fungi.</title>
        <authorList>
            <person name="Ohm R.A."/>
            <person name="Feau N."/>
            <person name="Henrissat B."/>
            <person name="Schoch C.L."/>
            <person name="Horwitz B.A."/>
            <person name="Barry K.W."/>
            <person name="Condon B.J."/>
            <person name="Copeland A.C."/>
            <person name="Dhillon B."/>
            <person name="Glaser F."/>
            <person name="Hesse C.N."/>
            <person name="Kosti I."/>
            <person name="LaButti K."/>
            <person name="Lindquist E.A."/>
            <person name="Lucas S."/>
            <person name="Salamov A.A."/>
            <person name="Bradshaw R.E."/>
            <person name="Ciuffetti L."/>
            <person name="Hamelin R.C."/>
            <person name="Kema G.H.J."/>
            <person name="Lawrence C."/>
            <person name="Scott J.A."/>
            <person name="Spatafora J.W."/>
            <person name="Turgeon B.G."/>
            <person name="de Wit P.J.G.M."/>
            <person name="Zhong S."/>
            <person name="Goodwin S.B."/>
            <person name="Grigoriev I.V."/>
        </authorList>
    </citation>
    <scope>NUCLEOTIDE SEQUENCE [LARGE SCALE GENOMIC DNA]</scope>
    <source>
        <strain evidence="6">28A</strain>
    </source>
</reference>
<dbReference type="GO" id="GO:0008270">
    <property type="term" value="F:zinc ion binding"/>
    <property type="evidence" value="ECO:0007669"/>
    <property type="project" value="InterPro"/>
</dbReference>
<evidence type="ECO:0000313" key="5">
    <source>
        <dbReference type="EMBL" id="EOA82691.1"/>
    </source>
</evidence>
<keyword evidence="6" id="KW-1185">Reference proteome</keyword>
<keyword evidence="1" id="KW-0479">Metal-binding</keyword>
<evidence type="ECO:0000259" key="4">
    <source>
        <dbReference type="SMART" id="SM00906"/>
    </source>
</evidence>
<evidence type="ECO:0000313" key="6">
    <source>
        <dbReference type="Proteomes" id="UP000016935"/>
    </source>
</evidence>
<gene>
    <name evidence="5" type="ORF">SETTUDRAFT_156381</name>
</gene>
<evidence type="ECO:0000256" key="1">
    <source>
        <dbReference type="ARBA" id="ARBA00022723"/>
    </source>
</evidence>
<dbReference type="PANTHER" id="PTHR46910:SF1">
    <property type="entry name" value="MISCELLANEOUS ZN(II)2CYS6 TRANSCRIPTION FACTOR (EUROFUNG)-RELATED"/>
    <property type="match status" value="1"/>
</dbReference>
<organism evidence="5 6">
    <name type="scientific">Exserohilum turcicum (strain 28A)</name>
    <name type="common">Northern leaf blight fungus</name>
    <name type="synonym">Setosphaeria turcica</name>
    <dbReference type="NCBI Taxonomy" id="671987"/>
    <lineage>
        <taxon>Eukaryota</taxon>
        <taxon>Fungi</taxon>
        <taxon>Dikarya</taxon>
        <taxon>Ascomycota</taxon>
        <taxon>Pezizomycotina</taxon>
        <taxon>Dothideomycetes</taxon>
        <taxon>Pleosporomycetidae</taxon>
        <taxon>Pleosporales</taxon>
        <taxon>Pleosporineae</taxon>
        <taxon>Pleosporaceae</taxon>
        <taxon>Exserohilum</taxon>
    </lineage>
</organism>
<dbReference type="RefSeq" id="XP_008029734.1">
    <property type="nucleotide sequence ID" value="XM_008031543.1"/>
</dbReference>
<accession>R0IBV2</accession>
<name>R0IBV2_EXST2</name>
<proteinExistence type="predicted"/>
<dbReference type="STRING" id="671987.R0IBV2"/>
<dbReference type="Pfam" id="PF04082">
    <property type="entry name" value="Fungal_trans"/>
    <property type="match status" value="1"/>
</dbReference>
<dbReference type="CDD" id="cd00067">
    <property type="entry name" value="GAL4"/>
    <property type="match status" value="1"/>
</dbReference>
<dbReference type="OrthoDB" id="2110361at2759"/>
<feature type="domain" description="Xylanolytic transcriptional activator regulatory" evidence="4">
    <location>
        <begin position="340"/>
        <end position="411"/>
    </location>
</feature>
<dbReference type="GO" id="GO:0003677">
    <property type="term" value="F:DNA binding"/>
    <property type="evidence" value="ECO:0007669"/>
    <property type="project" value="InterPro"/>
</dbReference>
<dbReference type="EMBL" id="KB908844">
    <property type="protein sequence ID" value="EOA82691.1"/>
    <property type="molecule type" value="Genomic_DNA"/>
</dbReference>
<dbReference type="Gene3D" id="4.10.240.10">
    <property type="entry name" value="Zn(2)-C6 fungal-type DNA-binding domain"/>
    <property type="match status" value="1"/>
</dbReference>
<dbReference type="InterPro" id="IPR050987">
    <property type="entry name" value="AtrR-like"/>
</dbReference>
<sequence>MSRKFPVSSEGSPSTTVVPAPDLSTLPRSIAHPRTHLAAPNIHTLGSTSPNCTSTSYNHFALLSTASACAPKVEKHDGNGLMIRSPSYYGRISQQRTFRTRRKDPPCDKCRERKLKCDATGTSACSECLYHDCQFTKGKNRQIPSIEQVQDLQSQIAELNNANSQLQTKTSNQNAMDMDRNDLKRRHSEAYPKVVLAPRQITVPVLDNFDHVRSSIREHARNVFGTPHQNVFRPAEPDWPLPEVPSRADYAYFSRSYVDTIHPWYPAIHWPTLQHKVDEIYASWSFEGCSREWIGLFFAVLACGSLHPWSEHSEDLTITHGQAALMLSIFASENNKRSLGSIWLASAVRVVQELQISPEMDCWSAFDADIRRRLWWSTYVRDRIMSLETNRPMLINESDCEILLPSPLDDRYIQPNEPIHSSTKPVHFTGFVATIHMTRLYALFQQVLNALLDARALPTISVLLSARFHMYQRNLSPLASPVTQVNALERCVSIAQDTTKYVSRALYNQTAQETGKTETGKTDTKMITVVARSAVCLHMWRCVLVLCFRGEYDVALVCLHFLRSIGSARKINAACGKSIAFFIERLFERIHQGIGGNNQLEHDEEIIAYLSADTQGSLEHSWVWAGTNMAPSTSVHDVAPGAVRSPGGKEMMRDRRASRAIPSMWWNGSTEWDDWGRVEHMVRQLMDERLHRNTQPPTYYPPPHNPVKRVQVTPDTYSPPKLISNASPAPSNASRISIANII</sequence>
<dbReference type="CDD" id="cd12148">
    <property type="entry name" value="fungal_TF_MHR"/>
    <property type="match status" value="1"/>
</dbReference>
<protein>
    <recommendedName>
        <fullName evidence="4">Xylanolytic transcriptional activator regulatory domain-containing protein</fullName>
    </recommendedName>
</protein>
<dbReference type="eggNOG" id="ENOG502QYNS">
    <property type="taxonomic scope" value="Eukaryota"/>
</dbReference>
<dbReference type="Proteomes" id="UP000016935">
    <property type="component" value="Unassembled WGS sequence"/>
</dbReference>
<reference evidence="5 6" key="2">
    <citation type="journal article" date="2013" name="PLoS Genet.">
        <title>Comparative genome structure, secondary metabolite, and effector coding capacity across Cochliobolus pathogens.</title>
        <authorList>
            <person name="Condon B.J."/>
            <person name="Leng Y."/>
            <person name="Wu D."/>
            <person name="Bushley K.E."/>
            <person name="Ohm R.A."/>
            <person name="Otillar R."/>
            <person name="Martin J."/>
            <person name="Schackwitz W."/>
            <person name="Grimwood J."/>
            <person name="MohdZainudin N."/>
            <person name="Xue C."/>
            <person name="Wang R."/>
            <person name="Manning V.A."/>
            <person name="Dhillon B."/>
            <person name="Tu Z.J."/>
            <person name="Steffenson B.J."/>
            <person name="Salamov A."/>
            <person name="Sun H."/>
            <person name="Lowry S."/>
            <person name="LaButti K."/>
            <person name="Han J."/>
            <person name="Copeland A."/>
            <person name="Lindquist E."/>
            <person name="Barry K."/>
            <person name="Schmutz J."/>
            <person name="Baker S.E."/>
            <person name="Ciuffetti L.M."/>
            <person name="Grigoriev I.V."/>
            <person name="Zhong S."/>
            <person name="Turgeon B.G."/>
        </authorList>
    </citation>
    <scope>NUCLEOTIDE SEQUENCE [LARGE SCALE GENOMIC DNA]</scope>
    <source>
        <strain evidence="6">28A</strain>
    </source>
</reference>
<dbReference type="InterPro" id="IPR036864">
    <property type="entry name" value="Zn2-C6_fun-type_DNA-bd_sf"/>
</dbReference>
<keyword evidence="2" id="KW-0539">Nucleus</keyword>
<dbReference type="GO" id="GO:0000981">
    <property type="term" value="F:DNA-binding transcription factor activity, RNA polymerase II-specific"/>
    <property type="evidence" value="ECO:0007669"/>
    <property type="project" value="InterPro"/>
</dbReference>
<dbReference type="GO" id="GO:0006351">
    <property type="term" value="P:DNA-templated transcription"/>
    <property type="evidence" value="ECO:0007669"/>
    <property type="project" value="InterPro"/>
</dbReference>
<evidence type="ECO:0000256" key="2">
    <source>
        <dbReference type="ARBA" id="ARBA00023242"/>
    </source>
</evidence>
<dbReference type="AlphaFoldDB" id="R0IBV2"/>
<dbReference type="HOGENOM" id="CLU_007604_0_0_1"/>
<dbReference type="InterPro" id="IPR001138">
    <property type="entry name" value="Zn2Cys6_DnaBD"/>
</dbReference>
<feature type="region of interest" description="Disordered" evidence="3">
    <location>
        <begin position="1"/>
        <end position="23"/>
    </location>
</feature>
<evidence type="ECO:0000256" key="3">
    <source>
        <dbReference type="SAM" id="MobiDB-lite"/>
    </source>
</evidence>
<dbReference type="GeneID" id="19397619"/>